<keyword evidence="10" id="KW-0539">Nucleus</keyword>
<dbReference type="AlphaFoldDB" id="A0A138ZY28"/>
<dbReference type="GO" id="GO:0035312">
    <property type="term" value="F:5'-3' DNA exonuclease activity"/>
    <property type="evidence" value="ECO:0007669"/>
    <property type="project" value="TreeGrafter"/>
</dbReference>
<dbReference type="Pfam" id="PF07522">
    <property type="entry name" value="DRMBL"/>
    <property type="match status" value="1"/>
</dbReference>
<dbReference type="Proteomes" id="UP000070544">
    <property type="component" value="Unassembled WGS sequence"/>
</dbReference>
<gene>
    <name evidence="15" type="ORF">M427DRAFT_49548</name>
</gene>
<dbReference type="Gene3D" id="3.40.50.12650">
    <property type="match status" value="1"/>
</dbReference>
<evidence type="ECO:0000313" key="16">
    <source>
        <dbReference type="Proteomes" id="UP000070544"/>
    </source>
</evidence>
<dbReference type="InterPro" id="IPR036866">
    <property type="entry name" value="RibonucZ/Hydroxyglut_hydro"/>
</dbReference>
<evidence type="ECO:0000313" key="15">
    <source>
        <dbReference type="EMBL" id="KXS09408.1"/>
    </source>
</evidence>
<keyword evidence="4" id="KW-0255">Endonuclease</keyword>
<accession>A0A138ZY28</accession>
<evidence type="ECO:0000256" key="13">
    <source>
        <dbReference type="SAM" id="MobiDB-lite"/>
    </source>
</evidence>
<feature type="region of interest" description="Disordered" evidence="13">
    <location>
        <begin position="701"/>
        <end position="733"/>
    </location>
</feature>
<feature type="compositionally biased region" description="Polar residues" evidence="13">
    <location>
        <begin position="424"/>
        <end position="434"/>
    </location>
</feature>
<feature type="compositionally biased region" description="Acidic residues" evidence="13">
    <location>
        <begin position="538"/>
        <end position="547"/>
    </location>
</feature>
<dbReference type="OrthoDB" id="2147415at2759"/>
<dbReference type="GO" id="GO:0006310">
    <property type="term" value="P:DNA recombination"/>
    <property type="evidence" value="ECO:0007669"/>
    <property type="project" value="UniProtKB-KW"/>
</dbReference>
<evidence type="ECO:0000259" key="14">
    <source>
        <dbReference type="Pfam" id="PF07522"/>
    </source>
</evidence>
<evidence type="ECO:0000256" key="6">
    <source>
        <dbReference type="ARBA" id="ARBA00022801"/>
    </source>
</evidence>
<feature type="compositionally biased region" description="Basic and acidic residues" evidence="13">
    <location>
        <begin position="596"/>
        <end position="607"/>
    </location>
</feature>
<evidence type="ECO:0000256" key="7">
    <source>
        <dbReference type="ARBA" id="ARBA00022839"/>
    </source>
</evidence>
<evidence type="ECO:0000256" key="4">
    <source>
        <dbReference type="ARBA" id="ARBA00022759"/>
    </source>
</evidence>
<dbReference type="SUPFAM" id="SSF56281">
    <property type="entry name" value="Metallo-hydrolase/oxidoreductase"/>
    <property type="match status" value="1"/>
</dbReference>
<dbReference type="GO" id="GO:0003684">
    <property type="term" value="F:damaged DNA binding"/>
    <property type="evidence" value="ECO:0007669"/>
    <property type="project" value="TreeGrafter"/>
</dbReference>
<dbReference type="GO" id="GO:0006303">
    <property type="term" value="P:double-strand break repair via nonhomologous end joining"/>
    <property type="evidence" value="ECO:0007669"/>
    <property type="project" value="TreeGrafter"/>
</dbReference>
<keyword evidence="7" id="KW-0269">Exonuclease</keyword>
<comment type="subcellular location">
    <subcellularLocation>
        <location evidence="1">Nucleus</location>
    </subcellularLocation>
</comment>
<dbReference type="PANTHER" id="PTHR23240:SF8">
    <property type="entry name" value="PROTEIN ARTEMIS"/>
    <property type="match status" value="1"/>
</dbReference>
<keyword evidence="8" id="KW-0233">DNA recombination</keyword>
<name>A0A138ZY28_GONPJ</name>
<dbReference type="InterPro" id="IPR011084">
    <property type="entry name" value="DRMBL"/>
</dbReference>
<evidence type="ECO:0000256" key="11">
    <source>
        <dbReference type="ARBA" id="ARBA00039759"/>
    </source>
</evidence>
<evidence type="ECO:0000256" key="9">
    <source>
        <dbReference type="ARBA" id="ARBA00023204"/>
    </source>
</evidence>
<organism evidence="15 16">
    <name type="scientific">Gonapodya prolifera (strain JEL478)</name>
    <name type="common">Monoblepharis prolifera</name>
    <dbReference type="NCBI Taxonomy" id="1344416"/>
    <lineage>
        <taxon>Eukaryota</taxon>
        <taxon>Fungi</taxon>
        <taxon>Fungi incertae sedis</taxon>
        <taxon>Chytridiomycota</taxon>
        <taxon>Chytridiomycota incertae sedis</taxon>
        <taxon>Monoblepharidomycetes</taxon>
        <taxon>Monoblepharidales</taxon>
        <taxon>Gonapodyaceae</taxon>
        <taxon>Gonapodya</taxon>
    </lineage>
</organism>
<evidence type="ECO:0000256" key="3">
    <source>
        <dbReference type="ARBA" id="ARBA00022722"/>
    </source>
</evidence>
<keyword evidence="9" id="KW-0234">DNA repair</keyword>
<protein>
    <recommendedName>
        <fullName evidence="11">Protein artemis</fullName>
    </recommendedName>
    <alternativeName>
        <fullName evidence="12">DNA cross-link repair 1C protein</fullName>
    </alternativeName>
</protein>
<dbReference type="GO" id="GO:0005634">
    <property type="term" value="C:nucleus"/>
    <property type="evidence" value="ECO:0007669"/>
    <property type="project" value="UniProtKB-SubCell"/>
</dbReference>
<evidence type="ECO:0000256" key="2">
    <source>
        <dbReference type="ARBA" id="ARBA00010304"/>
    </source>
</evidence>
<keyword evidence="5" id="KW-0227">DNA damage</keyword>
<sequence length="779" mass="85013">MSTFDGRIREIPSIRVDNFARSQSVTAFLLSHAHADHTAGIDSARITVPIYCTHVTAALLEHAKLATCPETRKMLRPLEYGIAYNDLPGLPRHTTLTLFSANHCPGAAMFLLDTLAPTPSSSSSPHEVTVLYTGDCRADSDFLSRLVSGGLEGGCFLDHFGRVRRIDALYLDTSFADKCWGEFPKRSQSIRSLLNHLRPLLHPPPLSSGSRSRIRVAHLQASGLGCQELWEALGNGLGEKIHVSPGTLSLYKTLLTRQPPLVDPSLPSDLLRHLTSDHQARIHACGWCSTCTDAAKRGEMLHVKPTTMAWGGYAPDADMVGTTSEEERGGWRKGKLGEKMRKGAEWWFEKGRQFVKGGIAVDSFKVLYSHHSSPVELTRLVSRLQPLHLYPCVLDSRDPHLHARALGAMFAPYLRKDGIREQTTEVQVQSNHGASPSRRETADGTEHRRKAVEYSPDREVEELLARLHAPPPPKSISSERTQPEMEDTTTTQSDVLGEDDVTVQPESKAGVGRDAFSGEVVVIDSQTTNDALSQSDGSDTEPDVSDEDVQRDVRRGEDQDLAHGEAGLNEEKNRIVLHYDVESSVEGGVDGFAENGKADCSRQDPSHQQRNPTSGKSDARCENAPNLAGISVPQGSAASHMSRNDQAMNATPTPCRVDRTFRASCHSQSWSGRSPSKSAAPPLPASINQLYGCRGSVTAQTELPQKRQRSCSPDFPPLDEVTPASPNASVGRSEVERLVTSWHGVFKKERTSGERIAVGVEFGLLGPILVDGPNPGYSL</sequence>
<keyword evidence="3" id="KW-0540">Nuclease</keyword>
<reference evidence="15 16" key="1">
    <citation type="journal article" date="2015" name="Genome Biol. Evol.">
        <title>Phylogenomic analyses indicate that early fungi evolved digesting cell walls of algal ancestors of land plants.</title>
        <authorList>
            <person name="Chang Y."/>
            <person name="Wang S."/>
            <person name="Sekimoto S."/>
            <person name="Aerts A.L."/>
            <person name="Choi C."/>
            <person name="Clum A."/>
            <person name="LaButti K.M."/>
            <person name="Lindquist E.A."/>
            <person name="Yee Ngan C."/>
            <person name="Ohm R.A."/>
            <person name="Salamov A.A."/>
            <person name="Grigoriev I.V."/>
            <person name="Spatafora J.W."/>
            <person name="Berbee M.L."/>
        </authorList>
    </citation>
    <scope>NUCLEOTIDE SEQUENCE [LARGE SCALE GENOMIC DNA]</scope>
    <source>
        <strain evidence="15 16">JEL478</strain>
    </source>
</reference>
<dbReference type="GO" id="GO:0036297">
    <property type="term" value="P:interstrand cross-link repair"/>
    <property type="evidence" value="ECO:0007669"/>
    <property type="project" value="TreeGrafter"/>
</dbReference>
<feature type="region of interest" description="Disordered" evidence="13">
    <location>
        <begin position="666"/>
        <end position="685"/>
    </location>
</feature>
<feature type="compositionally biased region" description="Basic and acidic residues" evidence="13">
    <location>
        <begin position="548"/>
        <end position="569"/>
    </location>
</feature>
<dbReference type="PANTHER" id="PTHR23240">
    <property type="entry name" value="DNA CROSS-LINK REPAIR PROTEIN PSO2/SNM1-RELATED"/>
    <property type="match status" value="1"/>
</dbReference>
<keyword evidence="16" id="KW-1185">Reference proteome</keyword>
<feature type="compositionally biased region" description="Polar residues" evidence="13">
    <location>
        <begin position="524"/>
        <end position="537"/>
    </location>
</feature>
<evidence type="ECO:0000256" key="8">
    <source>
        <dbReference type="ARBA" id="ARBA00023172"/>
    </source>
</evidence>
<evidence type="ECO:0000256" key="1">
    <source>
        <dbReference type="ARBA" id="ARBA00004123"/>
    </source>
</evidence>
<evidence type="ECO:0000256" key="5">
    <source>
        <dbReference type="ARBA" id="ARBA00022763"/>
    </source>
</evidence>
<feature type="region of interest" description="Disordered" evidence="13">
    <location>
        <begin position="423"/>
        <end position="569"/>
    </location>
</feature>
<dbReference type="Gene3D" id="3.60.15.10">
    <property type="entry name" value="Ribonuclease Z/Hydroxyacylglutathione hydrolase-like"/>
    <property type="match status" value="1"/>
</dbReference>
<dbReference type="STRING" id="1344416.A0A138ZY28"/>
<feature type="compositionally biased region" description="Basic and acidic residues" evidence="13">
    <location>
        <begin position="437"/>
        <end position="465"/>
    </location>
</feature>
<feature type="compositionally biased region" description="Polar residues" evidence="13">
    <location>
        <begin position="633"/>
        <end position="652"/>
    </location>
</feature>
<feature type="region of interest" description="Disordered" evidence="13">
    <location>
        <begin position="587"/>
        <end position="653"/>
    </location>
</feature>
<feature type="domain" description="DNA repair metallo-beta-lactamase" evidence="14">
    <location>
        <begin position="273"/>
        <end position="394"/>
    </location>
</feature>
<dbReference type="GO" id="GO:0000723">
    <property type="term" value="P:telomere maintenance"/>
    <property type="evidence" value="ECO:0007669"/>
    <property type="project" value="TreeGrafter"/>
</dbReference>
<evidence type="ECO:0000256" key="12">
    <source>
        <dbReference type="ARBA" id="ARBA00042677"/>
    </source>
</evidence>
<dbReference type="EMBL" id="KQ965865">
    <property type="protein sequence ID" value="KXS09408.1"/>
    <property type="molecule type" value="Genomic_DNA"/>
</dbReference>
<comment type="similarity">
    <text evidence="2">Belongs to the DNA repair metallo-beta-lactamase (DRMBL) family.</text>
</comment>
<evidence type="ECO:0000256" key="10">
    <source>
        <dbReference type="ARBA" id="ARBA00023242"/>
    </source>
</evidence>
<dbReference type="GO" id="GO:0004519">
    <property type="term" value="F:endonuclease activity"/>
    <property type="evidence" value="ECO:0007669"/>
    <property type="project" value="UniProtKB-KW"/>
</dbReference>
<proteinExistence type="inferred from homology"/>
<keyword evidence="6" id="KW-0378">Hydrolase</keyword>